<dbReference type="SUPFAM" id="SSF52833">
    <property type="entry name" value="Thioredoxin-like"/>
    <property type="match status" value="1"/>
</dbReference>
<feature type="region of interest" description="Disordered" evidence="14">
    <location>
        <begin position="1"/>
        <end position="25"/>
    </location>
</feature>
<evidence type="ECO:0000256" key="3">
    <source>
        <dbReference type="ARBA" id="ARBA00013017"/>
    </source>
</evidence>
<dbReference type="Proteomes" id="UP000633136">
    <property type="component" value="Unassembled WGS sequence"/>
</dbReference>
<evidence type="ECO:0000259" key="15">
    <source>
        <dbReference type="PROSITE" id="PS51352"/>
    </source>
</evidence>
<dbReference type="InterPro" id="IPR024706">
    <property type="entry name" value="Peroxiredoxin_AhpC-typ"/>
</dbReference>
<dbReference type="RefSeq" id="WP_188684127.1">
    <property type="nucleotide sequence ID" value="NZ_BMIS01000005.1"/>
</dbReference>
<dbReference type="PANTHER" id="PTHR42801:SF4">
    <property type="entry name" value="AHPC_TSA FAMILY PROTEIN"/>
    <property type="match status" value="1"/>
</dbReference>
<proteinExistence type="inferred from homology"/>
<comment type="subunit">
    <text evidence="2">Monomer.</text>
</comment>
<dbReference type="InterPro" id="IPR013766">
    <property type="entry name" value="Thioredoxin_domain"/>
</dbReference>
<dbReference type="AlphaFoldDB" id="A0A917EQX1"/>
<evidence type="ECO:0000256" key="14">
    <source>
        <dbReference type="SAM" id="MobiDB-lite"/>
    </source>
</evidence>
<evidence type="ECO:0000313" key="16">
    <source>
        <dbReference type="EMBL" id="GGE67931.1"/>
    </source>
</evidence>
<dbReference type="GO" id="GO:0005737">
    <property type="term" value="C:cytoplasm"/>
    <property type="evidence" value="ECO:0007669"/>
    <property type="project" value="TreeGrafter"/>
</dbReference>
<evidence type="ECO:0000256" key="12">
    <source>
        <dbReference type="ARBA" id="ARBA00049091"/>
    </source>
</evidence>
<comment type="catalytic activity">
    <reaction evidence="12">
        <text>a hydroperoxide + [thioredoxin]-dithiol = an alcohol + [thioredoxin]-disulfide + H2O</text>
        <dbReference type="Rhea" id="RHEA:62620"/>
        <dbReference type="Rhea" id="RHEA-COMP:10698"/>
        <dbReference type="Rhea" id="RHEA-COMP:10700"/>
        <dbReference type="ChEBI" id="CHEBI:15377"/>
        <dbReference type="ChEBI" id="CHEBI:29950"/>
        <dbReference type="ChEBI" id="CHEBI:30879"/>
        <dbReference type="ChEBI" id="CHEBI:35924"/>
        <dbReference type="ChEBI" id="CHEBI:50058"/>
        <dbReference type="EC" id="1.11.1.24"/>
    </reaction>
</comment>
<evidence type="ECO:0000256" key="9">
    <source>
        <dbReference type="ARBA" id="ARBA00032824"/>
    </source>
</evidence>
<evidence type="ECO:0000256" key="6">
    <source>
        <dbReference type="ARBA" id="ARBA00023002"/>
    </source>
</evidence>
<dbReference type="PANTHER" id="PTHR42801">
    <property type="entry name" value="THIOREDOXIN-DEPENDENT PEROXIDE REDUCTASE"/>
    <property type="match status" value="1"/>
</dbReference>
<dbReference type="Gene3D" id="3.40.30.10">
    <property type="entry name" value="Glutaredoxin"/>
    <property type="match status" value="1"/>
</dbReference>
<evidence type="ECO:0000256" key="5">
    <source>
        <dbReference type="ARBA" id="ARBA00022862"/>
    </source>
</evidence>
<keyword evidence="5" id="KW-0049">Antioxidant</keyword>
<dbReference type="InterPro" id="IPR050924">
    <property type="entry name" value="Peroxiredoxin_BCP/PrxQ"/>
</dbReference>
<sequence length="164" mass="17477">MTEQKNTPDDAGRLSAGDAAPDFSLTSADGSTVSLKDLRGQKVITYFYPKASTPGCTTEACDFRDSLQSLVGAGYTVLGISPDPVSALEKFADEQDLNFPLLSDEGHAVAEAYGAWGEKKNYGKVSVGLIRSTVVIDEEGTVELAQYNVKATGHVERLRTKLGV</sequence>
<comment type="function">
    <text evidence="1">Thiol-specific peroxidase that catalyzes the reduction of hydrogen peroxide and organic hydroperoxides to water and alcohols, respectively. Plays a role in cell protection against oxidative stress by detoxifying peroxides and as sensor of hydrogen peroxide-mediated signaling events.</text>
</comment>
<reference evidence="16" key="2">
    <citation type="submission" date="2020-09" db="EMBL/GenBank/DDBJ databases">
        <authorList>
            <person name="Sun Q."/>
            <person name="Zhou Y."/>
        </authorList>
    </citation>
    <scope>NUCLEOTIDE SEQUENCE</scope>
    <source>
        <strain evidence="16">CGMCC 1.15388</strain>
    </source>
</reference>
<comment type="caution">
    <text evidence="16">The sequence shown here is derived from an EMBL/GenBank/DDBJ whole genome shotgun (WGS) entry which is preliminary data.</text>
</comment>
<dbReference type="GO" id="GO:0034599">
    <property type="term" value="P:cellular response to oxidative stress"/>
    <property type="evidence" value="ECO:0007669"/>
    <property type="project" value="TreeGrafter"/>
</dbReference>
<feature type="domain" description="Thioredoxin" evidence="15">
    <location>
        <begin position="14"/>
        <end position="164"/>
    </location>
</feature>
<evidence type="ECO:0000256" key="1">
    <source>
        <dbReference type="ARBA" id="ARBA00003330"/>
    </source>
</evidence>
<keyword evidence="8" id="KW-0676">Redox-active center</keyword>
<evidence type="ECO:0000256" key="4">
    <source>
        <dbReference type="ARBA" id="ARBA00022559"/>
    </source>
</evidence>
<organism evidence="16 17">
    <name type="scientific">Nesterenkonia cremea</name>
    <dbReference type="NCBI Taxonomy" id="1882340"/>
    <lineage>
        <taxon>Bacteria</taxon>
        <taxon>Bacillati</taxon>
        <taxon>Actinomycetota</taxon>
        <taxon>Actinomycetes</taxon>
        <taxon>Micrococcales</taxon>
        <taxon>Micrococcaceae</taxon>
        <taxon>Nesterenkonia</taxon>
    </lineage>
</organism>
<gene>
    <name evidence="16" type="ORF">GCM10011401_14180</name>
</gene>
<dbReference type="EC" id="1.11.1.24" evidence="3"/>
<keyword evidence="6" id="KW-0560">Oxidoreductase</keyword>
<dbReference type="GO" id="GO:0045454">
    <property type="term" value="P:cell redox homeostasis"/>
    <property type="evidence" value="ECO:0007669"/>
    <property type="project" value="TreeGrafter"/>
</dbReference>
<evidence type="ECO:0000256" key="10">
    <source>
        <dbReference type="ARBA" id="ARBA00038489"/>
    </source>
</evidence>
<keyword evidence="4" id="KW-0575">Peroxidase</keyword>
<dbReference type="PROSITE" id="PS51352">
    <property type="entry name" value="THIOREDOXIN_2"/>
    <property type="match status" value="1"/>
</dbReference>
<dbReference type="Pfam" id="PF00578">
    <property type="entry name" value="AhpC-TSA"/>
    <property type="match status" value="1"/>
</dbReference>
<evidence type="ECO:0000313" key="17">
    <source>
        <dbReference type="Proteomes" id="UP000633136"/>
    </source>
</evidence>
<evidence type="ECO:0000256" key="2">
    <source>
        <dbReference type="ARBA" id="ARBA00011245"/>
    </source>
</evidence>
<dbReference type="InterPro" id="IPR000866">
    <property type="entry name" value="AhpC/TSA"/>
</dbReference>
<dbReference type="InterPro" id="IPR036249">
    <property type="entry name" value="Thioredoxin-like_sf"/>
</dbReference>
<keyword evidence="7" id="KW-1015">Disulfide bond</keyword>
<feature type="active site" description="Cysteine sulfenic acid (-SOH) intermediate; for peroxidase activity" evidence="13">
    <location>
        <position position="56"/>
    </location>
</feature>
<evidence type="ECO:0000256" key="7">
    <source>
        <dbReference type="ARBA" id="ARBA00023157"/>
    </source>
</evidence>
<dbReference type="CDD" id="cd03017">
    <property type="entry name" value="PRX_BCP"/>
    <property type="match status" value="1"/>
</dbReference>
<dbReference type="GO" id="GO:0008379">
    <property type="term" value="F:thioredoxin peroxidase activity"/>
    <property type="evidence" value="ECO:0007669"/>
    <property type="project" value="TreeGrafter"/>
</dbReference>
<evidence type="ECO:0000256" key="13">
    <source>
        <dbReference type="PIRSR" id="PIRSR000239-1"/>
    </source>
</evidence>
<feature type="compositionally biased region" description="Basic and acidic residues" evidence="14">
    <location>
        <begin position="1"/>
        <end position="12"/>
    </location>
</feature>
<dbReference type="PIRSF" id="PIRSF000239">
    <property type="entry name" value="AHPC"/>
    <property type="match status" value="1"/>
</dbReference>
<evidence type="ECO:0000256" key="8">
    <source>
        <dbReference type="ARBA" id="ARBA00023284"/>
    </source>
</evidence>
<reference evidence="16" key="1">
    <citation type="journal article" date="2014" name="Int. J. Syst. Evol. Microbiol.">
        <title>Complete genome sequence of Corynebacterium casei LMG S-19264T (=DSM 44701T), isolated from a smear-ripened cheese.</title>
        <authorList>
            <consortium name="US DOE Joint Genome Institute (JGI-PGF)"/>
            <person name="Walter F."/>
            <person name="Albersmeier A."/>
            <person name="Kalinowski J."/>
            <person name="Ruckert C."/>
        </authorList>
    </citation>
    <scope>NUCLEOTIDE SEQUENCE</scope>
    <source>
        <strain evidence="16">CGMCC 1.15388</strain>
    </source>
</reference>
<dbReference type="NCBIfam" id="NF006960">
    <property type="entry name" value="PRK09437.1"/>
    <property type="match status" value="1"/>
</dbReference>
<dbReference type="FunFam" id="3.40.30.10:FF:000007">
    <property type="entry name" value="Thioredoxin-dependent thiol peroxidase"/>
    <property type="match status" value="1"/>
</dbReference>
<protein>
    <recommendedName>
        <fullName evidence="3">thioredoxin-dependent peroxiredoxin</fullName>
        <ecNumber evidence="3">1.11.1.24</ecNumber>
    </recommendedName>
    <alternativeName>
        <fullName evidence="11">Bacterioferritin comigratory protein</fullName>
    </alternativeName>
    <alternativeName>
        <fullName evidence="9">Thioredoxin peroxidase</fullName>
    </alternativeName>
</protein>
<dbReference type="EMBL" id="BMIS01000005">
    <property type="protein sequence ID" value="GGE67931.1"/>
    <property type="molecule type" value="Genomic_DNA"/>
</dbReference>
<name>A0A917EQX1_9MICC</name>
<accession>A0A917EQX1</accession>
<evidence type="ECO:0000256" key="11">
    <source>
        <dbReference type="ARBA" id="ARBA00041373"/>
    </source>
</evidence>
<comment type="similarity">
    <text evidence="10">Belongs to the peroxiredoxin family. BCP/PrxQ subfamily.</text>
</comment>
<keyword evidence="17" id="KW-1185">Reference proteome</keyword>